<evidence type="ECO:0000313" key="1">
    <source>
        <dbReference type="EMBL" id="MDQ9558889.1"/>
    </source>
</evidence>
<dbReference type="AlphaFoldDB" id="A0ABD5BQC6"/>
<dbReference type="RefSeq" id="WP_060417683.1">
    <property type="nucleotide sequence ID" value="NZ_CP119435.1"/>
</dbReference>
<comment type="caution">
    <text evidence="1">The sequence shown here is derived from an EMBL/GenBank/DDBJ whole genome shotgun (WGS) entry which is preliminary data.</text>
</comment>
<evidence type="ECO:0000313" key="2">
    <source>
        <dbReference type="Proteomes" id="UP001234811"/>
    </source>
</evidence>
<accession>A0ABD5BQC6</accession>
<reference evidence="1 2" key="1">
    <citation type="submission" date="2023-07" db="EMBL/GenBank/DDBJ databases">
        <title>Pathogens genome sequencing project 196.</title>
        <authorList>
            <person name="Cao X."/>
        </authorList>
    </citation>
    <scope>NUCLEOTIDE SEQUENCE [LARGE SCALE GENOMIC DNA]</scope>
    <source>
        <strain evidence="1 2">SM41</strain>
    </source>
</reference>
<organism evidence="1 2">
    <name type="scientific">Serratia marcescens</name>
    <dbReference type="NCBI Taxonomy" id="615"/>
    <lineage>
        <taxon>Bacteria</taxon>
        <taxon>Pseudomonadati</taxon>
        <taxon>Pseudomonadota</taxon>
        <taxon>Gammaproteobacteria</taxon>
        <taxon>Enterobacterales</taxon>
        <taxon>Yersiniaceae</taxon>
        <taxon>Serratia</taxon>
    </lineage>
</organism>
<protein>
    <submittedName>
        <fullName evidence="1">Uncharacterized protein</fullName>
    </submittedName>
</protein>
<sequence>MKQTNSERYQQQKPYKKKTSLAPLSARLLPRLARALKECFFVQLCRGRKAAPALVSVVFFLRWKFVHYNAELFSAFNGYKIN</sequence>
<gene>
    <name evidence="1" type="ORF">RF091_25705</name>
</gene>
<dbReference type="EMBL" id="JAVIPQ010000435">
    <property type="protein sequence ID" value="MDQ9558889.1"/>
    <property type="molecule type" value="Genomic_DNA"/>
</dbReference>
<dbReference type="Proteomes" id="UP001234811">
    <property type="component" value="Unassembled WGS sequence"/>
</dbReference>
<name>A0ABD5BQC6_SERMA</name>
<proteinExistence type="predicted"/>